<keyword evidence="2" id="KW-0472">Membrane</keyword>
<gene>
    <name evidence="3" type="ORF">F0562_033775</name>
</gene>
<dbReference type="AlphaFoldDB" id="A0A5J5AI30"/>
<proteinExistence type="predicted"/>
<feature type="region of interest" description="Disordered" evidence="1">
    <location>
        <begin position="47"/>
        <end position="68"/>
    </location>
</feature>
<keyword evidence="2" id="KW-1133">Transmembrane helix</keyword>
<organism evidence="3 4">
    <name type="scientific">Nyssa sinensis</name>
    <dbReference type="NCBI Taxonomy" id="561372"/>
    <lineage>
        <taxon>Eukaryota</taxon>
        <taxon>Viridiplantae</taxon>
        <taxon>Streptophyta</taxon>
        <taxon>Embryophyta</taxon>
        <taxon>Tracheophyta</taxon>
        <taxon>Spermatophyta</taxon>
        <taxon>Magnoliopsida</taxon>
        <taxon>eudicotyledons</taxon>
        <taxon>Gunneridae</taxon>
        <taxon>Pentapetalae</taxon>
        <taxon>asterids</taxon>
        <taxon>Cornales</taxon>
        <taxon>Nyssaceae</taxon>
        <taxon>Nyssa</taxon>
    </lineage>
</organism>
<evidence type="ECO:0000313" key="4">
    <source>
        <dbReference type="Proteomes" id="UP000325577"/>
    </source>
</evidence>
<keyword evidence="4" id="KW-1185">Reference proteome</keyword>
<dbReference type="EMBL" id="CM018044">
    <property type="protein sequence ID" value="KAA8529426.1"/>
    <property type="molecule type" value="Genomic_DNA"/>
</dbReference>
<reference evidence="3 4" key="1">
    <citation type="submission" date="2019-09" db="EMBL/GenBank/DDBJ databases">
        <title>A chromosome-level genome assembly of the Chinese tupelo Nyssa sinensis.</title>
        <authorList>
            <person name="Yang X."/>
            <person name="Kang M."/>
            <person name="Yang Y."/>
            <person name="Xiong H."/>
            <person name="Wang M."/>
            <person name="Zhang Z."/>
            <person name="Wang Z."/>
            <person name="Wu H."/>
            <person name="Ma T."/>
            <person name="Liu J."/>
            <person name="Xi Z."/>
        </authorList>
    </citation>
    <scope>NUCLEOTIDE SEQUENCE [LARGE SCALE GENOMIC DNA]</scope>
    <source>
        <strain evidence="3">J267</strain>
        <tissue evidence="3">Leaf</tissue>
    </source>
</reference>
<evidence type="ECO:0000256" key="1">
    <source>
        <dbReference type="SAM" id="MobiDB-lite"/>
    </source>
</evidence>
<feature type="transmembrane region" description="Helical" evidence="2">
    <location>
        <begin position="6"/>
        <end position="28"/>
    </location>
</feature>
<sequence length="68" mass="7976">MLKFANSIWVLVCQFLFHLLEFIVKYTFRFLADDSSQKNDLNFSDVHSQQHDQFSSSSSTDSEPGRVW</sequence>
<name>A0A5J5AI30_9ASTE</name>
<dbReference type="Proteomes" id="UP000325577">
    <property type="component" value="Linkage Group LG20"/>
</dbReference>
<protein>
    <submittedName>
        <fullName evidence="3">Uncharacterized protein</fullName>
    </submittedName>
</protein>
<keyword evidence="2" id="KW-0812">Transmembrane</keyword>
<accession>A0A5J5AI30</accession>
<evidence type="ECO:0000313" key="3">
    <source>
        <dbReference type="EMBL" id="KAA8529426.1"/>
    </source>
</evidence>
<feature type="compositionally biased region" description="Low complexity" evidence="1">
    <location>
        <begin position="47"/>
        <end position="62"/>
    </location>
</feature>
<evidence type="ECO:0000256" key="2">
    <source>
        <dbReference type="SAM" id="Phobius"/>
    </source>
</evidence>